<dbReference type="Proteomes" id="UP001066276">
    <property type="component" value="Chromosome 1_2"/>
</dbReference>
<comment type="caution">
    <text evidence="1">The sequence shown here is derived from an EMBL/GenBank/DDBJ whole genome shotgun (WGS) entry which is preliminary data.</text>
</comment>
<organism evidence="1 2">
    <name type="scientific">Pleurodeles waltl</name>
    <name type="common">Iberian ribbed newt</name>
    <dbReference type="NCBI Taxonomy" id="8319"/>
    <lineage>
        <taxon>Eukaryota</taxon>
        <taxon>Metazoa</taxon>
        <taxon>Chordata</taxon>
        <taxon>Craniata</taxon>
        <taxon>Vertebrata</taxon>
        <taxon>Euteleostomi</taxon>
        <taxon>Amphibia</taxon>
        <taxon>Batrachia</taxon>
        <taxon>Caudata</taxon>
        <taxon>Salamandroidea</taxon>
        <taxon>Salamandridae</taxon>
        <taxon>Pleurodelinae</taxon>
        <taxon>Pleurodeles</taxon>
    </lineage>
</organism>
<keyword evidence="2" id="KW-1185">Reference proteome</keyword>
<dbReference type="EMBL" id="JANPWB010000002">
    <property type="protein sequence ID" value="KAJ1210098.1"/>
    <property type="molecule type" value="Genomic_DNA"/>
</dbReference>
<proteinExistence type="predicted"/>
<sequence length="129" mass="13911">MYLAGLRQALGLGSLCLYWMRQELQPKFGGRAEMLCASGIRFPRDSGRNALFVEKGGHVDVLPMGGGCLLPIRASIHTGVDAMQGGSLWVQQQPPLGSSSASDRHVIRNYYGPCIGQAGALQHTARRTD</sequence>
<dbReference type="AlphaFoldDB" id="A0AAV7WC12"/>
<evidence type="ECO:0000313" key="1">
    <source>
        <dbReference type="EMBL" id="KAJ1210098.1"/>
    </source>
</evidence>
<reference evidence="1" key="1">
    <citation type="journal article" date="2022" name="bioRxiv">
        <title>Sequencing and chromosome-scale assembly of the giantPleurodeles waltlgenome.</title>
        <authorList>
            <person name="Brown T."/>
            <person name="Elewa A."/>
            <person name="Iarovenko S."/>
            <person name="Subramanian E."/>
            <person name="Araus A.J."/>
            <person name="Petzold A."/>
            <person name="Susuki M."/>
            <person name="Suzuki K.-i.T."/>
            <person name="Hayashi T."/>
            <person name="Toyoda A."/>
            <person name="Oliveira C."/>
            <person name="Osipova E."/>
            <person name="Leigh N.D."/>
            <person name="Simon A."/>
            <person name="Yun M.H."/>
        </authorList>
    </citation>
    <scope>NUCLEOTIDE SEQUENCE</scope>
    <source>
        <strain evidence="1">20211129_DDA</strain>
        <tissue evidence="1">Liver</tissue>
    </source>
</reference>
<gene>
    <name evidence="1" type="ORF">NDU88_005466</name>
</gene>
<accession>A0AAV7WC12</accession>
<protein>
    <submittedName>
        <fullName evidence="1">Uncharacterized protein</fullName>
    </submittedName>
</protein>
<evidence type="ECO:0000313" key="2">
    <source>
        <dbReference type="Proteomes" id="UP001066276"/>
    </source>
</evidence>
<name>A0AAV7WC12_PLEWA</name>